<comment type="caution">
    <text evidence="2">The sequence shown here is derived from an EMBL/GenBank/DDBJ whole genome shotgun (WGS) entry which is preliminary data.</text>
</comment>
<name>A0ABN3HFL9_9ACTN</name>
<evidence type="ECO:0000256" key="1">
    <source>
        <dbReference type="SAM" id="Phobius"/>
    </source>
</evidence>
<keyword evidence="1" id="KW-0812">Transmembrane</keyword>
<keyword evidence="1" id="KW-1133">Transmembrane helix</keyword>
<keyword evidence="1" id="KW-0472">Membrane</keyword>
<dbReference type="EMBL" id="BAAARB010000008">
    <property type="protein sequence ID" value="GAA2378581.1"/>
    <property type="molecule type" value="Genomic_DNA"/>
</dbReference>
<dbReference type="RefSeq" id="WP_346076023.1">
    <property type="nucleotide sequence ID" value="NZ_BAAARB010000008.1"/>
</dbReference>
<keyword evidence="3" id="KW-1185">Reference proteome</keyword>
<protein>
    <recommendedName>
        <fullName evidence="4">Holin</fullName>
    </recommendedName>
</protein>
<evidence type="ECO:0000313" key="2">
    <source>
        <dbReference type="EMBL" id="GAA2378581.1"/>
    </source>
</evidence>
<organism evidence="2 3">
    <name type="scientific">Gordonia cholesterolivorans</name>
    <dbReference type="NCBI Taxonomy" id="559625"/>
    <lineage>
        <taxon>Bacteria</taxon>
        <taxon>Bacillati</taxon>
        <taxon>Actinomycetota</taxon>
        <taxon>Actinomycetes</taxon>
        <taxon>Mycobacteriales</taxon>
        <taxon>Gordoniaceae</taxon>
        <taxon>Gordonia</taxon>
    </lineage>
</organism>
<proteinExistence type="predicted"/>
<accession>A0ABN3HFL9</accession>
<evidence type="ECO:0008006" key="4">
    <source>
        <dbReference type="Google" id="ProtNLM"/>
    </source>
</evidence>
<dbReference type="Proteomes" id="UP001501170">
    <property type="component" value="Unassembled WGS sequence"/>
</dbReference>
<sequence length="111" mass="11798">MSKYFTPAVRKRLYLALSALLPLAAVYGLIDQDQVSMWLTLAVAILGTGGTVLAAANTPQTPSVDDVVKDVRQRAGDLLESSTSQWPGIVEDVIDSATSAWPTTGRHAKGD</sequence>
<evidence type="ECO:0000313" key="3">
    <source>
        <dbReference type="Proteomes" id="UP001501170"/>
    </source>
</evidence>
<reference evidence="2 3" key="1">
    <citation type="journal article" date="2019" name="Int. J. Syst. Evol. Microbiol.">
        <title>The Global Catalogue of Microorganisms (GCM) 10K type strain sequencing project: providing services to taxonomists for standard genome sequencing and annotation.</title>
        <authorList>
            <consortium name="The Broad Institute Genomics Platform"/>
            <consortium name="The Broad Institute Genome Sequencing Center for Infectious Disease"/>
            <person name="Wu L."/>
            <person name="Ma J."/>
        </authorList>
    </citation>
    <scope>NUCLEOTIDE SEQUENCE [LARGE SCALE GENOMIC DNA]</scope>
    <source>
        <strain evidence="2 3">JCM 16227</strain>
    </source>
</reference>
<feature type="transmembrane region" description="Helical" evidence="1">
    <location>
        <begin position="12"/>
        <end position="30"/>
    </location>
</feature>
<feature type="transmembrane region" description="Helical" evidence="1">
    <location>
        <begin position="36"/>
        <end position="56"/>
    </location>
</feature>
<gene>
    <name evidence="2" type="ORF">GCM10009855_18110</name>
</gene>